<keyword evidence="4" id="KW-0456">Lyase</keyword>
<organism evidence="6 7">
    <name type="scientific">Circinella minor</name>
    <dbReference type="NCBI Taxonomy" id="1195481"/>
    <lineage>
        <taxon>Eukaryota</taxon>
        <taxon>Fungi</taxon>
        <taxon>Fungi incertae sedis</taxon>
        <taxon>Mucoromycota</taxon>
        <taxon>Mucoromycotina</taxon>
        <taxon>Mucoromycetes</taxon>
        <taxon>Mucorales</taxon>
        <taxon>Lichtheimiaceae</taxon>
        <taxon>Circinella</taxon>
    </lineage>
</organism>
<dbReference type="PANTHER" id="PTHR33337:SF40">
    <property type="entry name" value="CENP-V_GFA DOMAIN-CONTAINING PROTEIN-RELATED"/>
    <property type="match status" value="1"/>
</dbReference>
<comment type="caution">
    <text evidence="6">The sequence shown here is derived from an EMBL/GenBank/DDBJ whole genome shotgun (WGS) entry which is preliminary data.</text>
</comment>
<evidence type="ECO:0000256" key="3">
    <source>
        <dbReference type="ARBA" id="ARBA00022833"/>
    </source>
</evidence>
<dbReference type="EMBL" id="JAEPRB010000028">
    <property type="protein sequence ID" value="KAG2225385.1"/>
    <property type="molecule type" value="Genomic_DNA"/>
</dbReference>
<evidence type="ECO:0000256" key="1">
    <source>
        <dbReference type="ARBA" id="ARBA00005495"/>
    </source>
</evidence>
<dbReference type="AlphaFoldDB" id="A0A8H7S9K6"/>
<dbReference type="SUPFAM" id="SSF51316">
    <property type="entry name" value="Mss4-like"/>
    <property type="match status" value="1"/>
</dbReference>
<dbReference type="PANTHER" id="PTHR33337">
    <property type="entry name" value="GFA DOMAIN-CONTAINING PROTEIN"/>
    <property type="match status" value="1"/>
</dbReference>
<dbReference type="InterPro" id="IPR006913">
    <property type="entry name" value="CENP-V/GFA"/>
</dbReference>
<evidence type="ECO:0000256" key="2">
    <source>
        <dbReference type="ARBA" id="ARBA00022723"/>
    </source>
</evidence>
<dbReference type="Pfam" id="PF04828">
    <property type="entry name" value="GFA"/>
    <property type="match status" value="1"/>
</dbReference>
<reference evidence="6 7" key="1">
    <citation type="submission" date="2020-12" db="EMBL/GenBank/DDBJ databases">
        <title>Metabolic potential, ecology and presence of endohyphal bacteria is reflected in genomic diversity of Mucoromycotina.</title>
        <authorList>
            <person name="Muszewska A."/>
            <person name="Okrasinska A."/>
            <person name="Steczkiewicz K."/>
            <person name="Drgas O."/>
            <person name="Orlowska M."/>
            <person name="Perlinska-Lenart U."/>
            <person name="Aleksandrzak-Piekarczyk T."/>
            <person name="Szatraj K."/>
            <person name="Zielenkiewicz U."/>
            <person name="Pilsyk S."/>
            <person name="Malc E."/>
            <person name="Mieczkowski P."/>
            <person name="Kruszewska J.S."/>
            <person name="Biernat P."/>
            <person name="Pawlowska J."/>
        </authorList>
    </citation>
    <scope>NUCLEOTIDE SEQUENCE [LARGE SCALE GENOMIC DNA]</scope>
    <source>
        <strain evidence="6 7">CBS 142.35</strain>
    </source>
</reference>
<dbReference type="GO" id="GO:0016846">
    <property type="term" value="F:carbon-sulfur lyase activity"/>
    <property type="evidence" value="ECO:0007669"/>
    <property type="project" value="InterPro"/>
</dbReference>
<evidence type="ECO:0000259" key="5">
    <source>
        <dbReference type="PROSITE" id="PS51891"/>
    </source>
</evidence>
<dbReference type="Proteomes" id="UP000646827">
    <property type="component" value="Unassembled WGS sequence"/>
</dbReference>
<gene>
    <name evidence="6" type="ORF">INT45_010021</name>
</gene>
<keyword evidence="2" id="KW-0479">Metal-binding</keyword>
<keyword evidence="3" id="KW-0862">Zinc</keyword>
<evidence type="ECO:0000256" key="4">
    <source>
        <dbReference type="ARBA" id="ARBA00023239"/>
    </source>
</evidence>
<proteinExistence type="inferred from homology"/>
<dbReference type="GO" id="GO:0046872">
    <property type="term" value="F:metal ion binding"/>
    <property type="evidence" value="ECO:0007669"/>
    <property type="project" value="UniProtKB-KW"/>
</dbReference>
<name>A0A8H7S9K6_9FUNG</name>
<comment type="similarity">
    <text evidence="1">Belongs to the Gfa family.</text>
</comment>
<dbReference type="InterPro" id="IPR011057">
    <property type="entry name" value="Mss4-like_sf"/>
</dbReference>
<keyword evidence="7" id="KW-1185">Reference proteome</keyword>
<dbReference type="OrthoDB" id="2212170at2759"/>
<dbReference type="PROSITE" id="PS51891">
    <property type="entry name" value="CENP_V_GFA"/>
    <property type="match status" value="1"/>
</dbReference>
<dbReference type="Gene3D" id="3.90.1590.10">
    <property type="entry name" value="glutathione-dependent formaldehyde- activating enzyme (gfa)"/>
    <property type="match status" value="1"/>
</dbReference>
<sequence>MSTSLNGSCLCGSIKVKLNGAPIKAMLCHCVDCQKSAGGPYQSNAIFNTSNVELEDPKGYAKMYLVPKEQTGSGFEKQKWFCSNCGSPLFNRPMKYEGQKSVVKTGILDSAAGFEGSPLDQLKPVSELYTKDRPSFVKAVDGAKQFTEAAPASAPAPAQ</sequence>
<evidence type="ECO:0000313" key="6">
    <source>
        <dbReference type="EMBL" id="KAG2225385.1"/>
    </source>
</evidence>
<feature type="domain" description="CENP-V/GFA" evidence="5">
    <location>
        <begin position="5"/>
        <end position="120"/>
    </location>
</feature>
<evidence type="ECO:0000313" key="7">
    <source>
        <dbReference type="Proteomes" id="UP000646827"/>
    </source>
</evidence>
<accession>A0A8H7S9K6</accession>
<protein>
    <recommendedName>
        <fullName evidence="5">CENP-V/GFA domain-containing protein</fullName>
    </recommendedName>
</protein>